<comment type="caution">
    <text evidence="1">The sequence shown here is derived from an EMBL/GenBank/DDBJ whole genome shotgun (WGS) entry which is preliminary data.</text>
</comment>
<accession>A0A9J6BXZ1</accession>
<proteinExistence type="predicted"/>
<organism evidence="1 2">
    <name type="scientific">Polypedilum vanderplanki</name>
    <name type="common">Sleeping chironomid midge</name>
    <dbReference type="NCBI Taxonomy" id="319348"/>
    <lineage>
        <taxon>Eukaryota</taxon>
        <taxon>Metazoa</taxon>
        <taxon>Ecdysozoa</taxon>
        <taxon>Arthropoda</taxon>
        <taxon>Hexapoda</taxon>
        <taxon>Insecta</taxon>
        <taxon>Pterygota</taxon>
        <taxon>Neoptera</taxon>
        <taxon>Endopterygota</taxon>
        <taxon>Diptera</taxon>
        <taxon>Nematocera</taxon>
        <taxon>Chironomoidea</taxon>
        <taxon>Chironomidae</taxon>
        <taxon>Chironominae</taxon>
        <taxon>Polypedilum</taxon>
        <taxon>Polypedilum</taxon>
    </lineage>
</organism>
<dbReference type="OrthoDB" id="6749991at2759"/>
<keyword evidence="2" id="KW-1185">Reference proteome</keyword>
<name>A0A9J6BXZ1_POLVA</name>
<dbReference type="AlphaFoldDB" id="A0A9J6BXZ1"/>
<evidence type="ECO:0000313" key="2">
    <source>
        <dbReference type="Proteomes" id="UP001107558"/>
    </source>
</evidence>
<gene>
    <name evidence="1" type="ORF">PVAND_004778</name>
</gene>
<dbReference type="EMBL" id="JADBJN010000002">
    <property type="protein sequence ID" value="KAG5674833.1"/>
    <property type="molecule type" value="Genomic_DNA"/>
</dbReference>
<evidence type="ECO:0000313" key="1">
    <source>
        <dbReference type="EMBL" id="KAG5674833.1"/>
    </source>
</evidence>
<protein>
    <submittedName>
        <fullName evidence="1">Uncharacterized protein</fullName>
    </submittedName>
</protein>
<reference evidence="1" key="1">
    <citation type="submission" date="2021-03" db="EMBL/GenBank/DDBJ databases">
        <title>Chromosome level genome of the anhydrobiotic midge Polypedilum vanderplanki.</title>
        <authorList>
            <person name="Yoshida Y."/>
            <person name="Kikawada T."/>
            <person name="Gusev O."/>
        </authorList>
    </citation>
    <scope>NUCLEOTIDE SEQUENCE</scope>
    <source>
        <strain evidence="1">NIAS01</strain>
        <tissue evidence="1">Whole body or cell culture</tissue>
    </source>
</reference>
<dbReference type="Proteomes" id="UP001107558">
    <property type="component" value="Chromosome 2"/>
</dbReference>
<sequence length="120" mass="13409">MQAALMLRSKQRIARNKLRRQRLGGRNEIPCNVAPPCLEIPPFPKYRPSQEEFSVRRSQSFITMARMVHHSYAKLTTPPQELPNSAGVITVNRPFVIIATADSKKSTGTEVCCQCPTGAQ</sequence>